<dbReference type="InterPro" id="IPR007110">
    <property type="entry name" value="Ig-like_dom"/>
</dbReference>
<sequence length="521" mass="57915">MGRPFRVLLVFSLVLVFSIVLVTNNQVTLQETNHFLFAVPGDNITLPCFNKDDKEFESTYYCDQCENSTDSPTNPCFYNLHIHKVSSEQTGTYYFAVAACGQVLFGNGTEVRVSDGIIVKVLSGALALASVLVMLLAFLLIRAMRKNMKVSTGLQLGQSESSLFLYKVRTQFSEEKSLKRMAPVQMVCCLLLVHLVTVKSKDSQPSTDGGASVKTTLLPVVLGENVTLPCFCKNDLRGRLYWYKQSLDNTTAVVSSYFETEFYGDFINNDRFKLEKEDNKNNLEISQVKISDSAVYHCLSAVAHHIQFLASVHVFVKTLNPGLGVHQTASEPVEAGRALVLRCEVDSGTCLGPHRVHWFRQSEKSAAVLYGEDQCKSDETNTTNSCFYNLHIQNMSSEQTGTYYCAVDLCGQVLFGNGTEVRVRGDTVVYVLAAALGFSSVVVVLLTITVFVTMKKYKKQNTAAVFEDSGSSTMARNKENPTDNLHYAALNVKKKSRRQRKVEPTDCVYSSVRLPHDNVLL</sequence>
<keyword evidence="2" id="KW-1003">Cell membrane</keyword>
<feature type="transmembrane region" description="Helical" evidence="8">
    <location>
        <begin position="117"/>
        <end position="141"/>
    </location>
</feature>
<keyword evidence="8" id="KW-0812">Transmembrane</keyword>
<feature type="domain" description="Ig-like" evidence="10">
    <location>
        <begin position="205"/>
        <end position="298"/>
    </location>
</feature>
<feature type="transmembrane region" description="Helical" evidence="8">
    <location>
        <begin position="428"/>
        <end position="452"/>
    </location>
</feature>
<keyword evidence="6" id="KW-1015">Disulfide bond</keyword>
<dbReference type="GO" id="GO:0005886">
    <property type="term" value="C:plasma membrane"/>
    <property type="evidence" value="ECO:0007669"/>
    <property type="project" value="UniProtKB-SubCell"/>
</dbReference>
<evidence type="ECO:0000313" key="12">
    <source>
        <dbReference type="Proteomes" id="UP001497482"/>
    </source>
</evidence>
<dbReference type="SMART" id="SM00409">
    <property type="entry name" value="IG"/>
    <property type="match status" value="3"/>
</dbReference>
<organism evidence="11 12">
    <name type="scientific">Knipowitschia caucasica</name>
    <name type="common">Caucasian dwarf goby</name>
    <name type="synonym">Pomatoschistus caucasicus</name>
    <dbReference type="NCBI Taxonomy" id="637954"/>
    <lineage>
        <taxon>Eukaryota</taxon>
        <taxon>Metazoa</taxon>
        <taxon>Chordata</taxon>
        <taxon>Craniata</taxon>
        <taxon>Vertebrata</taxon>
        <taxon>Euteleostomi</taxon>
        <taxon>Actinopterygii</taxon>
        <taxon>Neopterygii</taxon>
        <taxon>Teleostei</taxon>
        <taxon>Neoteleostei</taxon>
        <taxon>Acanthomorphata</taxon>
        <taxon>Gobiaria</taxon>
        <taxon>Gobiiformes</taxon>
        <taxon>Gobioidei</taxon>
        <taxon>Gobiidae</taxon>
        <taxon>Gobiinae</taxon>
        <taxon>Knipowitschia</taxon>
    </lineage>
</organism>
<keyword evidence="3 9" id="KW-0732">Signal</keyword>
<dbReference type="Proteomes" id="UP001497482">
    <property type="component" value="Chromosome 19"/>
</dbReference>
<dbReference type="Pfam" id="PF07686">
    <property type="entry name" value="V-set"/>
    <property type="match status" value="2"/>
</dbReference>
<evidence type="ECO:0000259" key="10">
    <source>
        <dbReference type="PROSITE" id="PS50835"/>
    </source>
</evidence>
<evidence type="ECO:0000256" key="6">
    <source>
        <dbReference type="ARBA" id="ARBA00023157"/>
    </source>
</evidence>
<dbReference type="InterPro" id="IPR036179">
    <property type="entry name" value="Ig-like_dom_sf"/>
</dbReference>
<dbReference type="InterPro" id="IPR013106">
    <property type="entry name" value="Ig_V-set"/>
</dbReference>
<dbReference type="CDD" id="cd00099">
    <property type="entry name" value="IgV"/>
    <property type="match status" value="1"/>
</dbReference>
<reference evidence="11 12" key="1">
    <citation type="submission" date="2024-04" db="EMBL/GenBank/DDBJ databases">
        <authorList>
            <person name="Waldvogel A.-M."/>
            <person name="Schoenle A."/>
        </authorList>
    </citation>
    <scope>NUCLEOTIDE SEQUENCE [LARGE SCALE GENOMIC DNA]</scope>
</reference>
<evidence type="ECO:0000256" key="2">
    <source>
        <dbReference type="ARBA" id="ARBA00022475"/>
    </source>
</evidence>
<dbReference type="PANTHER" id="PTHR19433:SF127">
    <property type="entry name" value="NITR9"/>
    <property type="match status" value="1"/>
</dbReference>
<name>A0AAV2KT60_KNICA</name>
<dbReference type="SMART" id="SM00406">
    <property type="entry name" value="IGv"/>
    <property type="match status" value="2"/>
</dbReference>
<keyword evidence="4" id="KW-0391">Immunity</keyword>
<accession>A0AAV2KT60</accession>
<dbReference type="InterPro" id="IPR052051">
    <property type="entry name" value="TCR_complex_component"/>
</dbReference>
<dbReference type="PANTHER" id="PTHR19433">
    <property type="entry name" value="T-CELL RECEPTOR ALPHA CHAIN V REGION-RELATED"/>
    <property type="match status" value="1"/>
</dbReference>
<evidence type="ECO:0000256" key="3">
    <source>
        <dbReference type="ARBA" id="ARBA00022729"/>
    </source>
</evidence>
<feature type="signal peptide" evidence="9">
    <location>
        <begin position="1"/>
        <end position="24"/>
    </location>
</feature>
<keyword evidence="8" id="KW-1133">Transmembrane helix</keyword>
<dbReference type="PROSITE" id="PS50835">
    <property type="entry name" value="IG_LIKE"/>
    <property type="match status" value="2"/>
</dbReference>
<dbReference type="EMBL" id="OZ035841">
    <property type="protein sequence ID" value="CAL1590442.1"/>
    <property type="molecule type" value="Genomic_DNA"/>
</dbReference>
<keyword evidence="7" id="KW-0325">Glycoprotein</keyword>
<evidence type="ECO:0000256" key="7">
    <source>
        <dbReference type="ARBA" id="ARBA00023180"/>
    </source>
</evidence>
<dbReference type="Gene3D" id="2.60.40.10">
    <property type="entry name" value="Immunoglobulins"/>
    <property type="match status" value="3"/>
</dbReference>
<evidence type="ECO:0000256" key="8">
    <source>
        <dbReference type="SAM" id="Phobius"/>
    </source>
</evidence>
<evidence type="ECO:0000256" key="9">
    <source>
        <dbReference type="SAM" id="SignalP"/>
    </source>
</evidence>
<evidence type="ECO:0000256" key="5">
    <source>
        <dbReference type="ARBA" id="ARBA00023136"/>
    </source>
</evidence>
<dbReference type="SUPFAM" id="SSF48726">
    <property type="entry name" value="Immunoglobulin"/>
    <property type="match status" value="3"/>
</dbReference>
<feature type="domain" description="Ig-like" evidence="10">
    <location>
        <begin position="321"/>
        <end position="407"/>
    </location>
</feature>
<evidence type="ECO:0000256" key="1">
    <source>
        <dbReference type="ARBA" id="ARBA00004236"/>
    </source>
</evidence>
<protein>
    <recommendedName>
        <fullName evidence="10">Ig-like domain-containing protein</fullName>
    </recommendedName>
</protein>
<keyword evidence="12" id="KW-1185">Reference proteome</keyword>
<keyword evidence="5 8" id="KW-0472">Membrane</keyword>
<gene>
    <name evidence="11" type="ORF">KC01_LOCUS19954</name>
</gene>
<proteinExistence type="predicted"/>
<dbReference type="GO" id="GO:0009617">
    <property type="term" value="P:response to bacterium"/>
    <property type="evidence" value="ECO:0007669"/>
    <property type="project" value="TreeGrafter"/>
</dbReference>
<dbReference type="GO" id="GO:0002376">
    <property type="term" value="P:immune system process"/>
    <property type="evidence" value="ECO:0007669"/>
    <property type="project" value="UniProtKB-KW"/>
</dbReference>
<evidence type="ECO:0000313" key="11">
    <source>
        <dbReference type="EMBL" id="CAL1590442.1"/>
    </source>
</evidence>
<dbReference type="InterPro" id="IPR013783">
    <property type="entry name" value="Ig-like_fold"/>
</dbReference>
<dbReference type="AlphaFoldDB" id="A0AAV2KT60"/>
<comment type="subcellular location">
    <subcellularLocation>
        <location evidence="1">Cell membrane</location>
    </subcellularLocation>
</comment>
<dbReference type="InterPro" id="IPR003599">
    <property type="entry name" value="Ig_sub"/>
</dbReference>
<feature type="chain" id="PRO_5043898259" description="Ig-like domain-containing protein" evidence="9">
    <location>
        <begin position="25"/>
        <end position="521"/>
    </location>
</feature>
<evidence type="ECO:0000256" key="4">
    <source>
        <dbReference type="ARBA" id="ARBA00022859"/>
    </source>
</evidence>